<keyword evidence="2" id="KW-1133">Transmembrane helix</keyword>
<feature type="coiled-coil region" evidence="1">
    <location>
        <begin position="141"/>
        <end position="168"/>
    </location>
</feature>
<evidence type="ECO:0000313" key="4">
    <source>
        <dbReference type="Proteomes" id="UP000011864"/>
    </source>
</evidence>
<dbReference type="InterPro" id="IPR011990">
    <property type="entry name" value="TPR-like_helical_dom_sf"/>
</dbReference>
<organism evidence="3 4">
    <name type="scientific">Paraglaciecola psychrophila 170</name>
    <dbReference type="NCBI Taxonomy" id="1129794"/>
    <lineage>
        <taxon>Bacteria</taxon>
        <taxon>Pseudomonadati</taxon>
        <taxon>Pseudomonadota</taxon>
        <taxon>Gammaproteobacteria</taxon>
        <taxon>Alteromonadales</taxon>
        <taxon>Alteromonadaceae</taxon>
        <taxon>Paraglaciecola</taxon>
    </lineage>
</organism>
<dbReference type="EMBL" id="CP003837">
    <property type="protein sequence ID" value="AGH46816.1"/>
    <property type="molecule type" value="Genomic_DNA"/>
</dbReference>
<dbReference type="OrthoDB" id="9792573at2"/>
<dbReference type="InterPro" id="IPR019734">
    <property type="entry name" value="TPR_rpt"/>
</dbReference>
<dbReference type="Proteomes" id="UP000011864">
    <property type="component" value="Chromosome"/>
</dbReference>
<feature type="transmembrane region" description="Helical" evidence="2">
    <location>
        <begin position="103"/>
        <end position="122"/>
    </location>
</feature>
<dbReference type="STRING" id="1129794.C427_4717"/>
<keyword evidence="1" id="KW-0175">Coiled coil</keyword>
<dbReference type="PATRIC" id="fig|1129794.4.peg.4697"/>
<name>K7AXN2_9ALTE</name>
<dbReference type="Gene3D" id="1.25.40.10">
    <property type="entry name" value="Tetratricopeptide repeat domain"/>
    <property type="match status" value="1"/>
</dbReference>
<protein>
    <submittedName>
        <fullName evidence="3">Uncharacterized protein</fullName>
    </submittedName>
</protein>
<dbReference type="HOGENOM" id="CLU_076363_0_0_6"/>
<reference evidence="3 4" key="1">
    <citation type="journal article" date="2013" name="Genome Announc.">
        <title>Complete Genome Sequence of Glaciecola psychrophila Strain 170T.</title>
        <authorList>
            <person name="Yin J."/>
            <person name="Chen J."/>
            <person name="Liu G."/>
            <person name="Yu Y."/>
            <person name="Song L."/>
            <person name="Wang X."/>
            <person name="Qu X."/>
        </authorList>
    </citation>
    <scope>NUCLEOTIDE SEQUENCE [LARGE SCALE GENOMIC DNA]</scope>
    <source>
        <strain evidence="3 4">170</strain>
    </source>
</reference>
<evidence type="ECO:0000313" key="3">
    <source>
        <dbReference type="EMBL" id="AGH46816.1"/>
    </source>
</evidence>
<dbReference type="KEGG" id="gps:C427_4717"/>
<keyword evidence="2" id="KW-0472">Membrane</keyword>
<evidence type="ECO:0000256" key="1">
    <source>
        <dbReference type="SAM" id="Coils"/>
    </source>
</evidence>
<dbReference type="SUPFAM" id="SSF48452">
    <property type="entry name" value="TPR-like"/>
    <property type="match status" value="1"/>
</dbReference>
<evidence type="ECO:0000256" key="2">
    <source>
        <dbReference type="SAM" id="Phobius"/>
    </source>
</evidence>
<dbReference type="NCBIfam" id="NF047558">
    <property type="entry name" value="TPR_END_plus"/>
    <property type="match status" value="1"/>
</dbReference>
<dbReference type="RefSeq" id="WP_007642384.1">
    <property type="nucleotide sequence ID" value="NC_020514.1"/>
</dbReference>
<dbReference type="SMART" id="SM00028">
    <property type="entry name" value="TPR"/>
    <property type="match status" value="2"/>
</dbReference>
<accession>K7AXN2</accession>
<keyword evidence="2" id="KW-0812">Transmembrane</keyword>
<proteinExistence type="predicted"/>
<gene>
    <name evidence="3" type="ORF">C427_4717</name>
</gene>
<dbReference type="eggNOG" id="COG0457">
    <property type="taxonomic scope" value="Bacteria"/>
</dbReference>
<sequence>MTIQIAGKGNVLGLILCLLLALPAYGTAEPVNTPDTTKHNSVIEDLEKPLYTPFVERYVLDELKTLRTDLQGQRTEFVERFTSTELAASDRAINYATSTVNNIFYIIATAASILALVGWSSVREIRHKLNEVIEQKVTRISEDYEQRLQSLESSLKDRTNRIVAAQEDISRTNALHSLWMRAGLEATHQAKIDVYDQILLINPTDTEALTYKADEVLDIGEAQWALSLCNKALLIDAEYHYAFYQRACANSTLNQLDAALADLSNAIELSGTYLDEAKTDKSLENLRSSGKLDELLEFSVDS</sequence>
<keyword evidence="4" id="KW-1185">Reference proteome</keyword>
<dbReference type="AlphaFoldDB" id="K7AXN2"/>